<dbReference type="Proteomes" id="UP001153069">
    <property type="component" value="Unassembled WGS sequence"/>
</dbReference>
<organism evidence="2 3">
    <name type="scientific">Seminavis robusta</name>
    <dbReference type="NCBI Taxonomy" id="568900"/>
    <lineage>
        <taxon>Eukaryota</taxon>
        <taxon>Sar</taxon>
        <taxon>Stramenopiles</taxon>
        <taxon>Ochrophyta</taxon>
        <taxon>Bacillariophyta</taxon>
        <taxon>Bacillariophyceae</taxon>
        <taxon>Bacillariophycidae</taxon>
        <taxon>Naviculales</taxon>
        <taxon>Naviculaceae</taxon>
        <taxon>Seminavis</taxon>
    </lineage>
</organism>
<protein>
    <submittedName>
        <fullName evidence="2">Uncharacterized protein</fullName>
    </submittedName>
</protein>
<feature type="region of interest" description="Disordered" evidence="1">
    <location>
        <begin position="1"/>
        <end position="25"/>
    </location>
</feature>
<name>A0A9N8DQI3_9STRA</name>
<dbReference type="AlphaFoldDB" id="A0A9N8DQI3"/>
<keyword evidence="3" id="KW-1185">Reference proteome</keyword>
<gene>
    <name evidence="2" type="ORF">SEMRO_267_G103530.1</name>
</gene>
<evidence type="ECO:0000313" key="3">
    <source>
        <dbReference type="Proteomes" id="UP001153069"/>
    </source>
</evidence>
<evidence type="ECO:0000313" key="2">
    <source>
        <dbReference type="EMBL" id="CAB9506460.1"/>
    </source>
</evidence>
<accession>A0A9N8DQI3</accession>
<dbReference type="EMBL" id="CAICTM010000266">
    <property type="protein sequence ID" value="CAB9506460.1"/>
    <property type="molecule type" value="Genomic_DNA"/>
</dbReference>
<proteinExistence type="predicted"/>
<evidence type="ECO:0000256" key="1">
    <source>
        <dbReference type="SAM" id="MobiDB-lite"/>
    </source>
</evidence>
<comment type="caution">
    <text evidence="2">The sequence shown here is derived from an EMBL/GenBank/DDBJ whole genome shotgun (WGS) entry which is preliminary data.</text>
</comment>
<reference evidence="2" key="1">
    <citation type="submission" date="2020-06" db="EMBL/GenBank/DDBJ databases">
        <authorList>
            <consortium name="Plant Systems Biology data submission"/>
        </authorList>
    </citation>
    <scope>NUCLEOTIDE SEQUENCE</scope>
    <source>
        <strain evidence="2">D6</strain>
    </source>
</reference>
<sequence length="689" mass="77992">MNTGDTTVSSEEEEEDRSATMLPQKRQLTSSWSTRSYEARAELSKMLLHEGPWTREHLARTVAMLQAHPQHASHRFQLPSTCLHDLLRYGATRHYHLGYHTAAMPFPPLCHFLVQFSITCITYTGTDFNHYPQPQEYLDAWVSAIQDVCELFPEALKGEGGSPHDSKSCRNILPLHVACSNPNIPYAIIQYLIQKEPLSIHQPATDGIFPWEVYLQQCILQHGKSNADPTTIAAPDWKDVLRISEVLWSDGILKETDRFGHSHGAAIFGRLLSSAVVLGTVAQPALQVILDKKPYDQKEWLRLSLAHGLNPTVLEGLDFVLLHNHNSKPYKSLCLELPQDALTTLPHSNRTIATIPNVVASKYGLERLRIHLQDLDQDGSPENEAGNGLNPAFVSALASTTNTNLELLELHGSFGMEWNSLRALLQHTTALHLWGCRILLPNNVTTTTIMDEPLVNSRLQELCLNQTRFRIQGNHTSLFEISCLERFFQQLATIPTLTKVHLAMAFRDHFEARHDTTKQAITQAIVQLLEQQQQARVQTLYLMVPLEYKMLWQHLQSNQSLTHLTVLGIQKEALGELVTTVLKNNNDNDNHHNSNRTLQSFDSSIHYRGCEEDEQIQYYLYLNRWRKSIHDARPELDCGAFLELLCRAIMELIDPVTDTTDGRQIAGGATAVTYGLLRENVSLCMTNYF</sequence>